<dbReference type="EMBL" id="CP002961">
    <property type="protein sequence ID" value="AFK03975.1"/>
    <property type="molecule type" value="Genomic_DNA"/>
</dbReference>
<reference evidence="2 3" key="1">
    <citation type="submission" date="2011-07" db="EMBL/GenBank/DDBJ databases">
        <title>The complete genome of chromosome of Emticicia oligotrophica DSM 17448.</title>
        <authorList>
            <consortium name="US DOE Joint Genome Institute (JGI-PGF)"/>
            <person name="Lucas S."/>
            <person name="Han J."/>
            <person name="Lapidus A."/>
            <person name="Bruce D."/>
            <person name="Goodwin L."/>
            <person name="Pitluck S."/>
            <person name="Peters L."/>
            <person name="Kyrpides N."/>
            <person name="Mavromatis K."/>
            <person name="Ivanova N."/>
            <person name="Ovchinnikova G."/>
            <person name="Teshima H."/>
            <person name="Detter J.C."/>
            <person name="Tapia R."/>
            <person name="Han C."/>
            <person name="Land M."/>
            <person name="Hauser L."/>
            <person name="Markowitz V."/>
            <person name="Cheng J.-F."/>
            <person name="Hugenholtz P."/>
            <person name="Woyke T."/>
            <person name="Wu D."/>
            <person name="Tindall B."/>
            <person name="Pomrenke H."/>
            <person name="Brambilla E."/>
            <person name="Klenk H.-P."/>
            <person name="Eisen J.A."/>
        </authorList>
    </citation>
    <scope>NUCLEOTIDE SEQUENCE [LARGE SCALE GENOMIC DNA]</scope>
    <source>
        <strain evidence="2 3">DSM 17448</strain>
    </source>
</reference>
<evidence type="ECO:0000256" key="1">
    <source>
        <dbReference type="SAM" id="SignalP"/>
    </source>
</evidence>
<dbReference type="InterPro" id="IPR018673">
    <property type="entry name" value="DUF2141"/>
</dbReference>
<keyword evidence="1" id="KW-0732">Signal</keyword>
<dbReference type="Pfam" id="PF09912">
    <property type="entry name" value="DUF2141"/>
    <property type="match status" value="1"/>
</dbReference>
<name>A0ABM5N3F8_EMTOG</name>
<gene>
    <name evidence="2" type="ordered locus">Emtol_2841</name>
</gene>
<evidence type="ECO:0000313" key="3">
    <source>
        <dbReference type="Proteomes" id="UP000002875"/>
    </source>
</evidence>
<keyword evidence="3" id="KW-1185">Reference proteome</keyword>
<evidence type="ECO:0000313" key="2">
    <source>
        <dbReference type="EMBL" id="AFK03975.1"/>
    </source>
</evidence>
<accession>A0ABM5N3F8</accession>
<evidence type="ECO:0008006" key="4">
    <source>
        <dbReference type="Google" id="ProtNLM"/>
    </source>
</evidence>
<protein>
    <recommendedName>
        <fullName evidence="4">DUF2141 domain-containing protein</fullName>
    </recommendedName>
</protein>
<feature type="chain" id="PRO_5046847010" description="DUF2141 domain-containing protein" evidence="1">
    <location>
        <begin position="36"/>
        <end position="157"/>
    </location>
</feature>
<organism evidence="2 3">
    <name type="scientific">Emticicia oligotrophica (strain DSM 17448 / CIP 109782 / MTCC 6937 / GPTSA100-15)</name>
    <dbReference type="NCBI Taxonomy" id="929562"/>
    <lineage>
        <taxon>Bacteria</taxon>
        <taxon>Pseudomonadati</taxon>
        <taxon>Bacteroidota</taxon>
        <taxon>Cytophagia</taxon>
        <taxon>Cytophagales</taxon>
        <taxon>Leadbetterellaceae</taxon>
        <taxon>Emticicia</taxon>
    </lineage>
</organism>
<feature type="signal peptide" evidence="1">
    <location>
        <begin position="1"/>
        <end position="35"/>
    </location>
</feature>
<dbReference type="Proteomes" id="UP000002875">
    <property type="component" value="Chromosome"/>
</dbReference>
<sequence>MISEFCLIKQKIFRIMKSILLLPLCFLLCMNITHAQTPQFSLKVSNIKSLATLRIAFYKKENSFPDQNKFEFGKEVKPSKTGEVLLTWNDIPVGEYALAIYQDSNGNKKLDTNLVGYPKEPFGFSQNIKPKFSAPNFAECKIVFNNQNNTFFIKLID</sequence>
<proteinExistence type="predicted"/>